<accession>A0A8S5LUP5</accession>
<dbReference type="EMBL" id="BK014740">
    <property type="protein sequence ID" value="DAD73618.1"/>
    <property type="molecule type" value="Genomic_DNA"/>
</dbReference>
<proteinExistence type="predicted"/>
<protein>
    <submittedName>
        <fullName evidence="1">Uncharacterized protein</fullName>
    </submittedName>
</protein>
<organism evidence="1">
    <name type="scientific">Podoviridae sp. cti6G1</name>
    <dbReference type="NCBI Taxonomy" id="2826570"/>
    <lineage>
        <taxon>Viruses</taxon>
        <taxon>Duplodnaviria</taxon>
        <taxon>Heunggongvirae</taxon>
        <taxon>Uroviricota</taxon>
        <taxon>Caudoviricetes</taxon>
    </lineage>
</organism>
<sequence length="255" mass="28577">MNDFVFPFEFQPVPEALAILNDMDIAPFEITEKHLESWWAEGKIQLCFNWGGFWKAGLADELAKTEGYAELGAKEKITALNAVSGSPEANISLVVPSYSDLSFIWRGHSDDPLPSIEAKPYGIDKPFAVKRVPHPCEDYCDYGTQHWEKLYHSLHISSMVLPRAEAEKIYYLCNPTAIPGADGKQSSAKPTKIHTTAKQCRFIVALLRSYDLNDDDFKGSISDLRIKITNRIPSIGDPDVDDNTLTDWLQKAGVR</sequence>
<evidence type="ECO:0000313" key="1">
    <source>
        <dbReference type="EMBL" id="DAD73618.1"/>
    </source>
</evidence>
<name>A0A8S5LUP5_9CAUD</name>
<reference evidence="1" key="1">
    <citation type="journal article" date="2021" name="Proc. Natl. Acad. Sci. U.S.A.">
        <title>A Catalog of Tens of Thousands of Viruses from Human Metagenomes Reveals Hidden Associations with Chronic Diseases.</title>
        <authorList>
            <person name="Tisza M.J."/>
            <person name="Buck C.B."/>
        </authorList>
    </citation>
    <scope>NUCLEOTIDE SEQUENCE</scope>
    <source>
        <strain evidence="1">Cti6G1</strain>
    </source>
</reference>